<dbReference type="InterPro" id="IPR003661">
    <property type="entry name" value="HisK_dim/P_dom"/>
</dbReference>
<name>A0A2T0U5M8_9SPHI</name>
<keyword evidence="4" id="KW-0808">Transferase</keyword>
<dbReference type="Gene3D" id="3.30.565.10">
    <property type="entry name" value="Histidine kinase-like ATPase, C-terminal domain"/>
    <property type="match status" value="1"/>
</dbReference>
<keyword evidence="6" id="KW-0805">Transcription regulation</keyword>
<keyword evidence="8" id="KW-0804">Transcription</keyword>
<evidence type="ECO:0000313" key="13">
    <source>
        <dbReference type="EMBL" id="PRY53226.1"/>
    </source>
</evidence>
<sequence length="1440" mass="163277">MKGWYLKVTILIIFSYFFQIRHGLAQSNYSLVSYSTEHGLAHSSVSKITKDRHGIMWMATWNGLHRFDGTSFRTFKKTTDRKSYLESRRMVRIAEGLGDKLWVLTYDKQLYWFDKKAEVFHPLSPEIDKRAKKRVLFDRILYVDGDNVWLRSENDGLYVISDKDPSLQRIVFPGISEPENIIVNSFLKDRNGIIWLGTNSGLYTLQQRSGKFIVGSISEELPKAASISRIVENESGLYCIVNEKSIFYLNKKTKAAKKIWSSEGSINHLSGSRKNQRLFCTTEGGELCLLDSGGSGGRIIHKASNSLYGLFEDSKGILWIELRNGGVLRFNSITGDHSTIKSPFYHANSNMRFEGFEDPNHTVWIGMNGGGFGYFDEEKQQFNFSIHDMNKKDIVLPQHISNLFYDPDGIAWFSTEKRGLVKLVIGNDSFKHTSLKQSSRSTWGEEVRSIVFDRQGRSWSGTKGGDLVVRKRNLVQPVNFRNMPSNGLGPIYSLLEDREGNIWIGTKGKGLYKAVPGSQKKDSYTLSHFNKTNSGLFGEEVYSIYQDKDQQIWLGTFDAGLFKLNESSDKITFSSVALGGNQSDKIRHITSDRDGNLWIASIDGLIIYDRIGKTRLIRDHEDIKSRIGDNDIQYLHLGSGGEMWVCTAGGGITRVRGNAFGKLQMQNFSTEQGLVNDFVLSCVEDRQRSLWVTTKGGLSRLDLKSNKFVNVDVNEGFKALGFAEKAIAYNAACEIIWGTSVGALSLDLGKLHPKSSQSQIVFSSFAVNNQEWGKGNLSGDKFINIQYLDEVNLLHNQNNLTFDFSVTDHRYSHHNFSYRLIGLDSTWKQNGSLQRASFTNLDPGVYYLEIKCESDLYSDRTFRRLKLVISPPWWHTSWAYLAYALLVVLFVVLVRRFLLTILHLKNKVILEQKLSEVKMEFFTNISHELRTPLTLILSPATKLLSSNSLTSEERNYAGMIRSNAKVLERFVNQLLDVRRLKEKKFELRLSRFDFSEWLNDIAETFRPSAEEAAISLAVRCDEPCLNVVADKEKMEIIIRNLLSNALKYAPPHSSIEIYLRRTEDGKDIMVDVRDQGPGVPEKSCDKIFDLFYVVYSADKTSVGSTGVGLSLVRELVNLHGGHVSASNNAEGGLCVSFSFPYMEEADEHYVVSDADAETADIASGGSLSALREDPVPELQAQEKQKVLIVEDNKELRWFLSLELRSHYQVYLANDGVEGMEMATSVLPDLIISDVMMPNLDGIQFLDLVRKNQDTSHIPFILLTARHAIESQIEGLKYGADAYITKPFDTEFLLVSVKNLLVQRRRLFEQMKSGVADIWRPQEVVMTNKDESFLLDVIRIVDEGLENSELSVDDLAIKMSMGRNTFYRKFKSLTNLTPVEFLRDRRLDKAKVYLENGTDNIAEVAYLVGFNDPKYFSKCFKSRFGSNPKEFAQSLSSNQLS</sequence>
<dbReference type="Gene3D" id="1.10.287.130">
    <property type="match status" value="1"/>
</dbReference>
<dbReference type="Pfam" id="PF12833">
    <property type="entry name" value="HTH_18"/>
    <property type="match status" value="1"/>
</dbReference>
<dbReference type="RefSeq" id="WP_106292801.1">
    <property type="nucleotide sequence ID" value="NZ_PVTH01000004.1"/>
</dbReference>
<dbReference type="InterPro" id="IPR011123">
    <property type="entry name" value="Y_Y_Y"/>
</dbReference>
<evidence type="ECO:0000256" key="3">
    <source>
        <dbReference type="ARBA" id="ARBA00022553"/>
    </source>
</evidence>
<dbReference type="InterPro" id="IPR009057">
    <property type="entry name" value="Homeodomain-like_sf"/>
</dbReference>
<dbReference type="Pfam" id="PF07494">
    <property type="entry name" value="Reg_prop"/>
    <property type="match status" value="3"/>
</dbReference>
<organism evidence="13 14">
    <name type="scientific">Arcticibacter pallidicorallinus</name>
    <dbReference type="NCBI Taxonomy" id="1259464"/>
    <lineage>
        <taxon>Bacteria</taxon>
        <taxon>Pseudomonadati</taxon>
        <taxon>Bacteroidota</taxon>
        <taxon>Sphingobacteriia</taxon>
        <taxon>Sphingobacteriales</taxon>
        <taxon>Sphingobacteriaceae</taxon>
        <taxon>Arcticibacter</taxon>
    </lineage>
</organism>
<evidence type="ECO:0000256" key="1">
    <source>
        <dbReference type="ARBA" id="ARBA00000085"/>
    </source>
</evidence>
<keyword evidence="5" id="KW-0418">Kinase</keyword>
<dbReference type="SMART" id="SM00387">
    <property type="entry name" value="HATPase_c"/>
    <property type="match status" value="1"/>
</dbReference>
<dbReference type="InterPro" id="IPR003594">
    <property type="entry name" value="HATPase_dom"/>
</dbReference>
<dbReference type="SUPFAM" id="SSF63829">
    <property type="entry name" value="Calcium-dependent phosphotriesterase"/>
    <property type="match status" value="3"/>
</dbReference>
<dbReference type="InterPro" id="IPR036890">
    <property type="entry name" value="HATPase_C_sf"/>
</dbReference>
<dbReference type="PROSITE" id="PS50110">
    <property type="entry name" value="RESPONSE_REGULATORY"/>
    <property type="match status" value="1"/>
</dbReference>
<evidence type="ECO:0000256" key="9">
    <source>
        <dbReference type="PROSITE-ProRule" id="PRU00169"/>
    </source>
</evidence>
<evidence type="ECO:0000256" key="2">
    <source>
        <dbReference type="ARBA" id="ARBA00012438"/>
    </source>
</evidence>
<dbReference type="Proteomes" id="UP000238034">
    <property type="component" value="Unassembled WGS sequence"/>
</dbReference>
<dbReference type="FunFam" id="3.30.565.10:FF:000006">
    <property type="entry name" value="Sensor histidine kinase WalK"/>
    <property type="match status" value="1"/>
</dbReference>
<evidence type="ECO:0000256" key="6">
    <source>
        <dbReference type="ARBA" id="ARBA00023015"/>
    </source>
</evidence>
<dbReference type="SUPFAM" id="SSF55874">
    <property type="entry name" value="ATPase domain of HSP90 chaperone/DNA topoisomerase II/histidine kinase"/>
    <property type="match status" value="1"/>
</dbReference>
<dbReference type="Pfam" id="PF00072">
    <property type="entry name" value="Response_reg"/>
    <property type="match status" value="1"/>
</dbReference>
<dbReference type="InterPro" id="IPR004358">
    <property type="entry name" value="Sig_transdc_His_kin-like_C"/>
</dbReference>
<dbReference type="Pfam" id="PF00512">
    <property type="entry name" value="HisKA"/>
    <property type="match status" value="1"/>
</dbReference>
<dbReference type="Gene3D" id="3.40.50.2300">
    <property type="match status" value="1"/>
</dbReference>
<evidence type="ECO:0000259" key="11">
    <source>
        <dbReference type="PROSITE" id="PS50109"/>
    </source>
</evidence>
<dbReference type="PROSITE" id="PS00041">
    <property type="entry name" value="HTH_ARAC_FAMILY_1"/>
    <property type="match status" value="1"/>
</dbReference>
<evidence type="ECO:0000313" key="14">
    <source>
        <dbReference type="Proteomes" id="UP000238034"/>
    </source>
</evidence>
<dbReference type="PANTHER" id="PTHR43547:SF2">
    <property type="entry name" value="HYBRID SIGNAL TRANSDUCTION HISTIDINE KINASE C"/>
    <property type="match status" value="1"/>
</dbReference>
<evidence type="ECO:0000256" key="7">
    <source>
        <dbReference type="ARBA" id="ARBA00023125"/>
    </source>
</evidence>
<dbReference type="EC" id="2.7.13.3" evidence="2"/>
<dbReference type="SUPFAM" id="SSF46689">
    <property type="entry name" value="Homeodomain-like"/>
    <property type="match status" value="1"/>
</dbReference>
<dbReference type="Gene3D" id="2.60.40.10">
    <property type="entry name" value="Immunoglobulins"/>
    <property type="match status" value="1"/>
</dbReference>
<dbReference type="PROSITE" id="PS50109">
    <property type="entry name" value="HIS_KIN"/>
    <property type="match status" value="1"/>
</dbReference>
<feature type="domain" description="HTH araC/xylS-type" evidence="10">
    <location>
        <begin position="1334"/>
        <end position="1433"/>
    </location>
</feature>
<dbReference type="InterPro" id="IPR001789">
    <property type="entry name" value="Sig_transdc_resp-reg_receiver"/>
</dbReference>
<keyword evidence="3 9" id="KW-0597">Phosphoprotein</keyword>
<gene>
    <name evidence="13" type="ORF">B0I27_104236</name>
</gene>
<keyword evidence="7" id="KW-0238">DNA-binding</keyword>
<comment type="caution">
    <text evidence="13">The sequence shown here is derived from an EMBL/GenBank/DDBJ whole genome shotgun (WGS) entry which is preliminary data.</text>
</comment>
<dbReference type="CDD" id="cd17574">
    <property type="entry name" value="REC_OmpR"/>
    <property type="match status" value="1"/>
</dbReference>
<dbReference type="Gene3D" id="1.10.10.60">
    <property type="entry name" value="Homeodomain-like"/>
    <property type="match status" value="2"/>
</dbReference>
<dbReference type="InterPro" id="IPR005467">
    <property type="entry name" value="His_kinase_dom"/>
</dbReference>
<reference evidence="13 14" key="1">
    <citation type="submission" date="2018-03" db="EMBL/GenBank/DDBJ databases">
        <title>Genomic Encyclopedia of Type Strains, Phase III (KMG-III): the genomes of soil and plant-associated and newly described type strains.</title>
        <authorList>
            <person name="Whitman W."/>
        </authorList>
    </citation>
    <scope>NUCLEOTIDE SEQUENCE [LARGE SCALE GENOMIC DNA]</scope>
    <source>
        <strain evidence="13 14">CGMCC 1.9313</strain>
    </source>
</reference>
<feature type="domain" description="Response regulatory" evidence="12">
    <location>
        <begin position="1185"/>
        <end position="1300"/>
    </location>
</feature>
<dbReference type="PANTHER" id="PTHR43547">
    <property type="entry name" value="TWO-COMPONENT HISTIDINE KINASE"/>
    <property type="match status" value="1"/>
</dbReference>
<dbReference type="GO" id="GO:0003700">
    <property type="term" value="F:DNA-binding transcription factor activity"/>
    <property type="evidence" value="ECO:0007669"/>
    <property type="project" value="InterPro"/>
</dbReference>
<protein>
    <recommendedName>
        <fullName evidence="2">histidine kinase</fullName>
        <ecNumber evidence="2">2.7.13.3</ecNumber>
    </recommendedName>
</protein>
<dbReference type="GO" id="GO:0043565">
    <property type="term" value="F:sequence-specific DNA binding"/>
    <property type="evidence" value="ECO:0007669"/>
    <property type="project" value="InterPro"/>
</dbReference>
<dbReference type="SUPFAM" id="SSF47384">
    <property type="entry name" value="Homodimeric domain of signal transducing histidine kinase"/>
    <property type="match status" value="1"/>
</dbReference>
<evidence type="ECO:0000259" key="12">
    <source>
        <dbReference type="PROSITE" id="PS50110"/>
    </source>
</evidence>
<evidence type="ECO:0000259" key="10">
    <source>
        <dbReference type="PROSITE" id="PS01124"/>
    </source>
</evidence>
<dbReference type="Pfam" id="PF07495">
    <property type="entry name" value="Y_Y_Y"/>
    <property type="match status" value="1"/>
</dbReference>
<feature type="domain" description="Histidine kinase" evidence="11">
    <location>
        <begin position="924"/>
        <end position="1143"/>
    </location>
</feature>
<dbReference type="InterPro" id="IPR015943">
    <property type="entry name" value="WD40/YVTN_repeat-like_dom_sf"/>
</dbReference>
<evidence type="ECO:0000256" key="8">
    <source>
        <dbReference type="ARBA" id="ARBA00023163"/>
    </source>
</evidence>
<dbReference type="SUPFAM" id="SSF52172">
    <property type="entry name" value="CheY-like"/>
    <property type="match status" value="1"/>
</dbReference>
<comment type="catalytic activity">
    <reaction evidence="1">
        <text>ATP + protein L-histidine = ADP + protein N-phospho-L-histidine.</text>
        <dbReference type="EC" id="2.7.13.3"/>
    </reaction>
</comment>
<dbReference type="EMBL" id="PVTH01000004">
    <property type="protein sequence ID" value="PRY53226.1"/>
    <property type="molecule type" value="Genomic_DNA"/>
</dbReference>
<dbReference type="SMART" id="SM00342">
    <property type="entry name" value="HTH_ARAC"/>
    <property type="match status" value="1"/>
</dbReference>
<dbReference type="InterPro" id="IPR018060">
    <property type="entry name" value="HTH_AraC"/>
</dbReference>
<dbReference type="Gene3D" id="2.130.10.10">
    <property type="entry name" value="YVTN repeat-like/Quinoprotein amine dehydrogenase"/>
    <property type="match status" value="3"/>
</dbReference>
<dbReference type="InterPro" id="IPR011006">
    <property type="entry name" value="CheY-like_superfamily"/>
</dbReference>
<evidence type="ECO:0000256" key="4">
    <source>
        <dbReference type="ARBA" id="ARBA00022679"/>
    </source>
</evidence>
<dbReference type="OrthoDB" id="9809670at2"/>
<dbReference type="PROSITE" id="PS01124">
    <property type="entry name" value="HTH_ARAC_FAMILY_2"/>
    <property type="match status" value="1"/>
</dbReference>
<dbReference type="SMART" id="SM00388">
    <property type="entry name" value="HisKA"/>
    <property type="match status" value="1"/>
</dbReference>
<dbReference type="SMART" id="SM00448">
    <property type="entry name" value="REC"/>
    <property type="match status" value="1"/>
</dbReference>
<accession>A0A2T0U5M8</accession>
<dbReference type="InterPro" id="IPR013783">
    <property type="entry name" value="Ig-like_fold"/>
</dbReference>
<keyword evidence="14" id="KW-1185">Reference proteome</keyword>
<feature type="modified residue" description="4-aspartylphosphate" evidence="9">
    <location>
        <position position="1233"/>
    </location>
</feature>
<dbReference type="GO" id="GO:0000155">
    <property type="term" value="F:phosphorelay sensor kinase activity"/>
    <property type="evidence" value="ECO:0007669"/>
    <property type="project" value="InterPro"/>
</dbReference>
<proteinExistence type="predicted"/>
<dbReference type="InterPro" id="IPR011110">
    <property type="entry name" value="Reg_prop"/>
</dbReference>
<dbReference type="InterPro" id="IPR036097">
    <property type="entry name" value="HisK_dim/P_sf"/>
</dbReference>
<dbReference type="InterPro" id="IPR018062">
    <property type="entry name" value="HTH_AraC-typ_CS"/>
</dbReference>
<dbReference type="CDD" id="cd00082">
    <property type="entry name" value="HisKA"/>
    <property type="match status" value="1"/>
</dbReference>
<dbReference type="Pfam" id="PF02518">
    <property type="entry name" value="HATPase_c"/>
    <property type="match status" value="1"/>
</dbReference>
<evidence type="ECO:0000256" key="5">
    <source>
        <dbReference type="ARBA" id="ARBA00022777"/>
    </source>
</evidence>
<dbReference type="PRINTS" id="PR00344">
    <property type="entry name" value="BCTRLSENSOR"/>
</dbReference>